<feature type="region of interest" description="Disordered" evidence="1">
    <location>
        <begin position="286"/>
        <end position="307"/>
    </location>
</feature>
<feature type="region of interest" description="Disordered" evidence="1">
    <location>
        <begin position="168"/>
        <end position="209"/>
    </location>
</feature>
<evidence type="ECO:0000313" key="2">
    <source>
        <dbReference type="EMBL" id="KAL1837248.1"/>
    </source>
</evidence>
<comment type="caution">
    <text evidence="2">The sequence shown here is derived from an EMBL/GenBank/DDBJ whole genome shotgun (WGS) entry which is preliminary data.</text>
</comment>
<sequence>MGPNRPLRGSCHCGRNLYIVQFPQNPDPDLNLAARVVFNTHSSQRTILGTPLPAYLRVPLTWHTSQTVPRHADETRAQIRRVYQLHDDMDYSDEDDDDNASPSSGGIHGRGRNKKSNNTYEIRHFCGFCGTPLSYWREQPPGEGDFIQLALGSLLPSDLRDLEEFGVLLPSSPSAPSSVPGSPRPGGEDEKEGGGAASQAGSVGLSTGDDTGDMVGIVGGLPWFDALVEGSRLGRMRWSGGTGTTAMGGEGRGTVRVAWEVMEWTEGEDAAAAPAVVVAGGESPRKRKLEEEVTGGGRAAEMEGVEQ</sequence>
<keyword evidence="3" id="KW-1185">Reference proteome</keyword>
<evidence type="ECO:0000313" key="3">
    <source>
        <dbReference type="Proteomes" id="UP001583172"/>
    </source>
</evidence>
<organism evidence="2 3">
    <name type="scientific">Humicola insolens</name>
    <name type="common">Soft-rot fungus</name>
    <dbReference type="NCBI Taxonomy" id="85995"/>
    <lineage>
        <taxon>Eukaryota</taxon>
        <taxon>Fungi</taxon>
        <taxon>Dikarya</taxon>
        <taxon>Ascomycota</taxon>
        <taxon>Pezizomycotina</taxon>
        <taxon>Sordariomycetes</taxon>
        <taxon>Sordariomycetidae</taxon>
        <taxon>Sordariales</taxon>
        <taxon>Chaetomiaceae</taxon>
        <taxon>Mycothermus</taxon>
    </lineage>
</organism>
<dbReference type="Proteomes" id="UP001583172">
    <property type="component" value="Unassembled WGS sequence"/>
</dbReference>
<name>A0ABR3V656_HUMIN</name>
<feature type="compositionally biased region" description="Low complexity" evidence="1">
    <location>
        <begin position="170"/>
        <end position="181"/>
    </location>
</feature>
<protein>
    <recommendedName>
        <fullName evidence="4">CENP-V/GFA domain-containing protein</fullName>
    </recommendedName>
</protein>
<proteinExistence type="predicted"/>
<evidence type="ECO:0000256" key="1">
    <source>
        <dbReference type="SAM" id="MobiDB-lite"/>
    </source>
</evidence>
<evidence type="ECO:0008006" key="4">
    <source>
        <dbReference type="Google" id="ProtNLM"/>
    </source>
</evidence>
<gene>
    <name evidence="2" type="ORF">VTJ49DRAFT_4089</name>
</gene>
<accession>A0ABR3V656</accession>
<reference evidence="2 3" key="1">
    <citation type="journal article" date="2024" name="Commun. Biol.">
        <title>Comparative genomic analysis of thermophilic fungi reveals convergent evolutionary adaptations and gene losses.</title>
        <authorList>
            <person name="Steindorff A.S."/>
            <person name="Aguilar-Pontes M.V."/>
            <person name="Robinson A.J."/>
            <person name="Andreopoulos B."/>
            <person name="LaButti K."/>
            <person name="Kuo A."/>
            <person name="Mondo S."/>
            <person name="Riley R."/>
            <person name="Otillar R."/>
            <person name="Haridas S."/>
            <person name="Lipzen A."/>
            <person name="Grimwood J."/>
            <person name="Schmutz J."/>
            <person name="Clum A."/>
            <person name="Reid I.D."/>
            <person name="Moisan M.C."/>
            <person name="Butler G."/>
            <person name="Nguyen T.T.M."/>
            <person name="Dewar K."/>
            <person name="Conant G."/>
            <person name="Drula E."/>
            <person name="Henrissat B."/>
            <person name="Hansel C."/>
            <person name="Singer S."/>
            <person name="Hutchinson M.I."/>
            <person name="de Vries R.P."/>
            <person name="Natvig D.O."/>
            <person name="Powell A.J."/>
            <person name="Tsang A."/>
            <person name="Grigoriev I.V."/>
        </authorList>
    </citation>
    <scope>NUCLEOTIDE SEQUENCE [LARGE SCALE GENOMIC DNA]</scope>
    <source>
        <strain evidence="2 3">CBS 620.91</strain>
    </source>
</reference>
<feature type="region of interest" description="Disordered" evidence="1">
    <location>
        <begin position="89"/>
        <end position="114"/>
    </location>
</feature>
<feature type="compositionally biased region" description="Low complexity" evidence="1">
    <location>
        <begin position="197"/>
        <end position="206"/>
    </location>
</feature>
<feature type="compositionally biased region" description="Acidic residues" evidence="1">
    <location>
        <begin position="90"/>
        <end position="99"/>
    </location>
</feature>
<dbReference type="EMBL" id="JAZGSY010000314">
    <property type="protein sequence ID" value="KAL1837248.1"/>
    <property type="molecule type" value="Genomic_DNA"/>
</dbReference>